<dbReference type="AlphaFoldDB" id="K6VCL7"/>
<proteinExistence type="inferred from homology"/>
<dbReference type="Gene3D" id="3.40.30.10">
    <property type="entry name" value="Glutaredoxin"/>
    <property type="match status" value="1"/>
</dbReference>
<dbReference type="InterPro" id="IPR036249">
    <property type="entry name" value="Thioredoxin-like_sf"/>
</dbReference>
<accession>K6VCL7</accession>
<evidence type="ECO:0000313" key="6">
    <source>
        <dbReference type="Proteomes" id="UP000008363"/>
    </source>
</evidence>
<dbReference type="PANTHER" id="PTHR30041:SF5">
    <property type="entry name" value="ARSENATE REDUCTASE-RELATED"/>
    <property type="match status" value="1"/>
</dbReference>
<dbReference type="PANTHER" id="PTHR30041">
    <property type="entry name" value="ARSENATE REDUCTASE"/>
    <property type="match status" value="1"/>
</dbReference>
<protein>
    <recommendedName>
        <fullName evidence="3">arsenate reductase (glutathione/glutaredoxin)</fullName>
        <ecNumber evidence="3">1.20.4.1</ecNumber>
    </recommendedName>
</protein>
<dbReference type="EC" id="1.20.4.1" evidence="3"/>
<dbReference type="SUPFAM" id="SSF52833">
    <property type="entry name" value="Thioredoxin-like"/>
    <property type="match status" value="1"/>
</dbReference>
<dbReference type="GO" id="GO:0046685">
    <property type="term" value="P:response to arsenic-containing substance"/>
    <property type="evidence" value="ECO:0007669"/>
    <property type="project" value="TreeGrafter"/>
</dbReference>
<evidence type="ECO:0000256" key="3">
    <source>
        <dbReference type="ARBA" id="ARBA00038969"/>
    </source>
</evidence>
<keyword evidence="2" id="KW-0560">Oxidoreductase</keyword>
<dbReference type="EMBL" id="BAHC01000247">
    <property type="protein sequence ID" value="GAB93958.1"/>
    <property type="molecule type" value="Genomic_DNA"/>
</dbReference>
<dbReference type="NCBIfam" id="TIGR00014">
    <property type="entry name" value="arsC"/>
    <property type="match status" value="1"/>
</dbReference>
<dbReference type="InterPro" id="IPR006660">
    <property type="entry name" value="Arsenate_reductase-like"/>
</dbReference>
<dbReference type="Proteomes" id="UP000008363">
    <property type="component" value="Unassembled WGS sequence"/>
</dbReference>
<sequence>MTRVDATIYHNPRCSTSRKALQKLRDAGIEPTVVKYLDEPYTTEQLTGLIADAGLTVRQAARRRESLYSELGLEGKSDEEMLAEMVTHPILVERPFVVTDKGTRLARPLEALDEIL</sequence>
<dbReference type="CDD" id="cd03034">
    <property type="entry name" value="ArsC_ArsC"/>
    <property type="match status" value="1"/>
</dbReference>
<organism evidence="5 6">
    <name type="scientific">Gordonia rhizosphera NBRC 16068</name>
    <dbReference type="NCBI Taxonomy" id="1108045"/>
    <lineage>
        <taxon>Bacteria</taxon>
        <taxon>Bacillati</taxon>
        <taxon>Actinomycetota</taxon>
        <taxon>Actinomycetes</taxon>
        <taxon>Mycobacteriales</taxon>
        <taxon>Gordoniaceae</taxon>
        <taxon>Gordonia</taxon>
    </lineage>
</organism>
<comment type="caution">
    <text evidence="5">The sequence shown here is derived from an EMBL/GenBank/DDBJ whole genome shotgun (WGS) entry which is preliminary data.</text>
</comment>
<dbReference type="Pfam" id="PF03960">
    <property type="entry name" value="ArsC"/>
    <property type="match status" value="1"/>
</dbReference>
<dbReference type="STRING" id="1108045.GORHZ_247_00970"/>
<evidence type="ECO:0000256" key="1">
    <source>
        <dbReference type="ARBA" id="ARBA00007198"/>
    </source>
</evidence>
<reference evidence="5 6" key="1">
    <citation type="submission" date="2012-08" db="EMBL/GenBank/DDBJ databases">
        <title>Whole genome shotgun sequence of Gordonia rhizosphera NBRC 16068.</title>
        <authorList>
            <person name="Takarada H."/>
            <person name="Isaki S."/>
            <person name="Hosoyama A."/>
            <person name="Tsuchikane K."/>
            <person name="Katsumata H."/>
            <person name="Baba S."/>
            <person name="Ohji S."/>
            <person name="Yamazaki S."/>
            <person name="Fujita N."/>
        </authorList>
    </citation>
    <scope>NUCLEOTIDE SEQUENCE [LARGE SCALE GENOMIC DNA]</scope>
    <source>
        <strain evidence="5 6">NBRC 16068</strain>
    </source>
</reference>
<dbReference type="InterPro" id="IPR006659">
    <property type="entry name" value="Arsenate_reductase"/>
</dbReference>
<evidence type="ECO:0000256" key="4">
    <source>
        <dbReference type="PROSITE-ProRule" id="PRU01282"/>
    </source>
</evidence>
<keyword evidence="6" id="KW-1185">Reference proteome</keyword>
<evidence type="ECO:0000313" key="5">
    <source>
        <dbReference type="EMBL" id="GAB93958.1"/>
    </source>
</evidence>
<dbReference type="eggNOG" id="COG1393">
    <property type="taxonomic scope" value="Bacteria"/>
</dbReference>
<evidence type="ECO:0000256" key="2">
    <source>
        <dbReference type="ARBA" id="ARBA00023002"/>
    </source>
</evidence>
<dbReference type="PROSITE" id="PS51353">
    <property type="entry name" value="ARSC"/>
    <property type="match status" value="1"/>
</dbReference>
<dbReference type="GO" id="GO:0008794">
    <property type="term" value="F:arsenate reductase (glutaredoxin) activity"/>
    <property type="evidence" value="ECO:0007669"/>
    <property type="project" value="UniProtKB-EC"/>
</dbReference>
<comment type="similarity">
    <text evidence="1 4">Belongs to the ArsC family.</text>
</comment>
<name>K6VCL7_9ACTN</name>
<gene>
    <name evidence="5" type="primary">arsC</name>
    <name evidence="5" type="ORF">GORHZ_247_00970</name>
</gene>